<protein>
    <submittedName>
        <fullName evidence="1">Uncharacterized protein</fullName>
    </submittedName>
</protein>
<dbReference type="Proteomes" id="UP000280066">
    <property type="component" value="Unassembled WGS sequence"/>
</dbReference>
<accession>A0A3R9NCE9</accession>
<sequence>MSDTRMQLLLLLDYQQFYGTEKTLEDARQLLTEIPSATLLTYTAGFNVHLYLSENSDDADKVQAWLASNLLNKCVPATTARWEAVIKQAFAAGNKPIMFWRYSNLLFYGLVFSTYNTLPSRDLHPNEAQRVFDAYLIVNLHANNKLQIPAGAIQQAAEADRLEDVMLPHFLYQKDYASTTDFSNQVVRGVKFYEYLEGHPVYRPLMAEFYAQQHVSGYLRMFKNLSVLFQAVGIGTNHLQQHLLLEDYLANGEADEAFIRSLCVNNCATAYREDDSFTQLRNRFLVEVRPGHYLLLDINFLIDQFYKAQVFAFSAFLKMKKVKVDFLSDKGKNFTEGIYLPIVLREAFPTAVLFFGDDCRNSTGQELCDAYIRQGNKVCLIEFKDVLLNAAVKNSADQKTLYTELDKKFVSNQHNSPKGITQLWNALLDIKTHGVSFDNAHPNDLEIYPVVVYTDNSFGAEGVNKIYKAQFAALNTGVPAAATVQEVTFISLSFFELREYYLAQGLLNLFTMLDEYHLHTQLPEYRLTPFEVFARFYTKQHVPQSAPNSNLFKMILPTIICA</sequence>
<name>A0A3R9NCE9_9BACT</name>
<evidence type="ECO:0000313" key="2">
    <source>
        <dbReference type="Proteomes" id="UP000280066"/>
    </source>
</evidence>
<comment type="caution">
    <text evidence="1">The sequence shown here is derived from an EMBL/GenBank/DDBJ whole genome shotgun (WGS) entry which is preliminary data.</text>
</comment>
<organism evidence="1 2">
    <name type="scientific">Hymenobacter metallilatus</name>
    <dbReference type="NCBI Taxonomy" id="2493666"/>
    <lineage>
        <taxon>Bacteria</taxon>
        <taxon>Pseudomonadati</taxon>
        <taxon>Bacteroidota</taxon>
        <taxon>Cytophagia</taxon>
        <taxon>Cytophagales</taxon>
        <taxon>Hymenobacteraceae</taxon>
        <taxon>Hymenobacter</taxon>
    </lineage>
</organism>
<reference evidence="1 2" key="1">
    <citation type="submission" date="2018-12" db="EMBL/GenBank/DDBJ databases">
        <authorList>
            <person name="Feng G."/>
            <person name="Zhu H."/>
        </authorList>
    </citation>
    <scope>NUCLEOTIDE SEQUENCE [LARGE SCALE GENOMIC DNA]</scope>
    <source>
        <strain evidence="1 2">9PBR-2</strain>
    </source>
</reference>
<dbReference type="OrthoDB" id="1275259at2"/>
<keyword evidence="2" id="KW-1185">Reference proteome</keyword>
<dbReference type="AlphaFoldDB" id="A0A3R9NCE9"/>
<gene>
    <name evidence="1" type="ORF">EI290_18190</name>
</gene>
<evidence type="ECO:0000313" key="1">
    <source>
        <dbReference type="EMBL" id="RSK24957.1"/>
    </source>
</evidence>
<proteinExistence type="predicted"/>
<dbReference type="EMBL" id="RWIS01000014">
    <property type="protein sequence ID" value="RSK24957.1"/>
    <property type="molecule type" value="Genomic_DNA"/>
</dbReference>